<evidence type="ECO:0000313" key="2">
    <source>
        <dbReference type="Proteomes" id="UP001321445"/>
    </source>
</evidence>
<evidence type="ECO:0000313" key="1">
    <source>
        <dbReference type="EMBL" id="BDY13982.1"/>
    </source>
</evidence>
<dbReference type="EMBL" id="AP027371">
    <property type="protein sequence ID" value="BDY13982.1"/>
    <property type="molecule type" value="Genomic_DNA"/>
</dbReference>
<keyword evidence="1" id="KW-0614">Plasmid</keyword>
<proteinExistence type="predicted"/>
<accession>A0ABN6WZY7</accession>
<dbReference type="Proteomes" id="UP001321445">
    <property type="component" value="Plasmid pISO32_1"/>
</dbReference>
<sequence length="323" mass="34172">MEKGRGDILGASDSARDAIREKIALNEQAQKSVDEYNKGIDRTYSADAHGSAAYARTRQNAEFGSVVSSRGVGNFATMARMGALSQDNQGHIINQAMSRNGLSLNDMAMQNAIGAVSPTVDGAVASHKMERMLDSHFQGLNDEDKAIAMAHGYSPDANAAVKMQALTKATMNYQMQSVESGFLHSMSFDASTGGLGTDVFRRERGLNARAGYNVDYGGEAEYMMAQGGTAKELMVASGFSSAAKDIVGGLTGLFGGKKLLRNLATSYDHQNVNPAGSFVKMHSPAARGGLKGGSRFLRSGDVGGWKAPEQKVRIVDVEEGAGL</sequence>
<gene>
    <name evidence="1" type="ORF">HCR_22950</name>
</gene>
<protein>
    <submittedName>
        <fullName evidence="1">Uncharacterized protein</fullName>
    </submittedName>
</protein>
<reference evidence="1 2" key="1">
    <citation type="submission" date="2023-03" db="EMBL/GenBank/DDBJ databases">
        <title>Description of Hydrogenimonas sp. ISO32.</title>
        <authorList>
            <person name="Mino S."/>
            <person name="Fukazawa S."/>
            <person name="Sawabe T."/>
        </authorList>
    </citation>
    <scope>NUCLEOTIDE SEQUENCE [LARGE SCALE GENOMIC DNA]</scope>
    <source>
        <strain evidence="1 2">ISO32</strain>
        <plasmid evidence="1 2">pISO32_1</plasmid>
    </source>
</reference>
<geneLocation type="plasmid" evidence="1 2">
    <name>pISO32_1</name>
</geneLocation>
<dbReference type="RefSeq" id="WP_286338100.1">
    <property type="nucleotide sequence ID" value="NZ_AP027371.1"/>
</dbReference>
<name>A0ABN6WZY7_9BACT</name>
<organism evidence="1 2">
    <name type="scientific">Hydrogenimonas cancrithermarum</name>
    <dbReference type="NCBI Taxonomy" id="2993563"/>
    <lineage>
        <taxon>Bacteria</taxon>
        <taxon>Pseudomonadati</taxon>
        <taxon>Campylobacterota</taxon>
        <taxon>Epsilonproteobacteria</taxon>
        <taxon>Campylobacterales</taxon>
        <taxon>Hydrogenimonadaceae</taxon>
        <taxon>Hydrogenimonas</taxon>
    </lineage>
</organism>
<keyword evidence="2" id="KW-1185">Reference proteome</keyword>